<evidence type="ECO:0000313" key="2">
    <source>
        <dbReference type="Proteomes" id="UP000536604"/>
    </source>
</evidence>
<keyword evidence="2" id="KW-1185">Reference proteome</keyword>
<gene>
    <name evidence="1" type="ORF">FHS13_004254</name>
</gene>
<proteinExistence type="predicted"/>
<dbReference type="AlphaFoldDB" id="A0A841J0R0"/>
<dbReference type="RefSeq" id="WP_184293692.1">
    <property type="nucleotide sequence ID" value="NZ_JACHJO010000020.1"/>
</dbReference>
<dbReference type="EMBL" id="JACHJO010000020">
    <property type="protein sequence ID" value="MBB6122265.1"/>
    <property type="molecule type" value="Genomic_DNA"/>
</dbReference>
<reference evidence="1 2" key="1">
    <citation type="submission" date="2020-08" db="EMBL/GenBank/DDBJ databases">
        <title>Genomic Encyclopedia of Type Strains, Phase III (KMG-III): the genomes of soil and plant-associated and newly described type strains.</title>
        <authorList>
            <person name="Whitman W."/>
        </authorList>
    </citation>
    <scope>NUCLEOTIDE SEQUENCE [LARGE SCALE GENOMIC DNA]</scope>
    <source>
        <strain evidence="1 2">CECT 8712</strain>
    </source>
</reference>
<evidence type="ECO:0000313" key="1">
    <source>
        <dbReference type="EMBL" id="MBB6122265.1"/>
    </source>
</evidence>
<organism evidence="1 2">
    <name type="scientific">Nocardiopsis algeriensis</name>
    <dbReference type="NCBI Taxonomy" id="1478215"/>
    <lineage>
        <taxon>Bacteria</taxon>
        <taxon>Bacillati</taxon>
        <taxon>Actinomycetota</taxon>
        <taxon>Actinomycetes</taxon>
        <taxon>Streptosporangiales</taxon>
        <taxon>Nocardiopsidaceae</taxon>
        <taxon>Nocardiopsis</taxon>
    </lineage>
</organism>
<name>A0A841J0R0_9ACTN</name>
<comment type="caution">
    <text evidence="1">The sequence shown here is derived from an EMBL/GenBank/DDBJ whole genome shotgun (WGS) entry which is preliminary data.</text>
</comment>
<dbReference type="Proteomes" id="UP000536604">
    <property type="component" value="Unassembled WGS sequence"/>
</dbReference>
<protein>
    <submittedName>
        <fullName evidence="1">Uncharacterized protein</fullName>
    </submittedName>
</protein>
<accession>A0A841J0R0</accession>
<sequence length="343" mass="37631">MNTYAQAAQHGRDGEGQRRSAHAAWNLAALIAADCGLPGVAARWCKRQFRLLQQERPVQRRDAIHTLQPLLNLIRLTARSGDLHQAHRELCALYEGALHGGSTHIHGLAVDFDDLCEGRSQDQEVSRWLDVAMLEDGTRLLARTGQWDRAAEHAHTYDRSGGKAGEHFQAQVIAHLAQGRFEEARTLVDAAPVTQLWEHAVIACLRGYGSLLQGRFGPSEGAHLREAVQEARIMTETATALFGFRLGLVAAELLVEHPAQVGQWCTELLAEAVASDDAFLAREALEHPLTCARAAAEQKHTLARRIRAAGLGQKGMSRASFRSLAQAVHIAEEVLRCTRRSPG</sequence>